<name>A0AAV2MHJ3_KNICA</name>
<gene>
    <name evidence="1" type="ORF">KC01_LOCUS39082</name>
</gene>
<accession>A0AAV2MHJ3</accession>
<reference evidence="1 2" key="1">
    <citation type="submission" date="2024-04" db="EMBL/GenBank/DDBJ databases">
        <authorList>
            <person name="Waldvogel A.-M."/>
            <person name="Schoenle A."/>
        </authorList>
    </citation>
    <scope>NUCLEOTIDE SEQUENCE [LARGE SCALE GENOMIC DNA]</scope>
</reference>
<organism evidence="1 2">
    <name type="scientific">Knipowitschia caucasica</name>
    <name type="common">Caucasian dwarf goby</name>
    <name type="synonym">Pomatoschistus caucasicus</name>
    <dbReference type="NCBI Taxonomy" id="637954"/>
    <lineage>
        <taxon>Eukaryota</taxon>
        <taxon>Metazoa</taxon>
        <taxon>Chordata</taxon>
        <taxon>Craniata</taxon>
        <taxon>Vertebrata</taxon>
        <taxon>Euteleostomi</taxon>
        <taxon>Actinopterygii</taxon>
        <taxon>Neopterygii</taxon>
        <taxon>Teleostei</taxon>
        <taxon>Neoteleostei</taxon>
        <taxon>Acanthomorphata</taxon>
        <taxon>Gobiaria</taxon>
        <taxon>Gobiiformes</taxon>
        <taxon>Gobioidei</taxon>
        <taxon>Gobiidae</taxon>
        <taxon>Gobiinae</taxon>
        <taxon>Knipowitschia</taxon>
    </lineage>
</organism>
<keyword evidence="2" id="KW-1185">Reference proteome</keyword>
<protein>
    <recommendedName>
        <fullName evidence="3">DDE Tnp4 domain-containing protein</fullName>
    </recommendedName>
</protein>
<evidence type="ECO:0000313" key="1">
    <source>
        <dbReference type="EMBL" id="CAL1612790.1"/>
    </source>
</evidence>
<evidence type="ECO:0000313" key="2">
    <source>
        <dbReference type="Proteomes" id="UP001497482"/>
    </source>
</evidence>
<evidence type="ECO:0008006" key="3">
    <source>
        <dbReference type="Google" id="ProtNLM"/>
    </source>
</evidence>
<dbReference type="Proteomes" id="UP001497482">
    <property type="component" value="Chromosome 8"/>
</dbReference>
<sequence length="132" mass="15151">MDQSIEGAFRRRAQRRRVFLQLAPLMEKQDTHFRLGVPLQQRVAIAVRKLATNADHSSISHLFGVSRSTAYAAKLKEMEGRWRCLLKRNDCKTGLVRSMILTCCVLHNLCESHGEDFKGDWENPVHIDQPHA</sequence>
<dbReference type="AlphaFoldDB" id="A0AAV2MHJ3"/>
<dbReference type="EMBL" id="OZ035830">
    <property type="protein sequence ID" value="CAL1612790.1"/>
    <property type="molecule type" value="Genomic_DNA"/>
</dbReference>
<proteinExistence type="predicted"/>